<evidence type="ECO:0000313" key="1">
    <source>
        <dbReference type="EMBL" id="HHK68034.1"/>
    </source>
</evidence>
<dbReference type="EMBL" id="DRWN01000022">
    <property type="protein sequence ID" value="HHK68034.1"/>
    <property type="molecule type" value="Genomic_DNA"/>
</dbReference>
<dbReference type="GO" id="GO:0008410">
    <property type="term" value="F:CoA-transferase activity"/>
    <property type="evidence" value="ECO:0007669"/>
    <property type="project" value="InterPro"/>
</dbReference>
<dbReference type="PANTHER" id="PTHR43293:SF3">
    <property type="entry name" value="CHOLESTEROL RING-CLEAVING HYDROLASE IPDB SUBUNIT"/>
    <property type="match status" value="1"/>
</dbReference>
<reference evidence="1" key="1">
    <citation type="journal article" date="2020" name="mSystems">
        <title>Genome- and Community-Level Interaction Insights into Carbon Utilization and Element Cycling Functions of Hydrothermarchaeota in Hydrothermal Sediment.</title>
        <authorList>
            <person name="Zhou Z."/>
            <person name="Liu Y."/>
            <person name="Xu W."/>
            <person name="Pan J."/>
            <person name="Luo Z.H."/>
            <person name="Li M."/>
        </authorList>
    </citation>
    <scope>NUCLEOTIDE SEQUENCE [LARGE SCALE GENOMIC DNA]</scope>
    <source>
        <strain evidence="1">SpSt-1056</strain>
    </source>
</reference>
<dbReference type="SUPFAM" id="SSF100950">
    <property type="entry name" value="NagB/RpiA/CoA transferase-like"/>
    <property type="match status" value="1"/>
</dbReference>
<dbReference type="InterPro" id="IPR037171">
    <property type="entry name" value="NagB/RpiA_transferase-like"/>
</dbReference>
<organism evidence="1">
    <name type="scientific">Caldiarchaeum subterraneum</name>
    <dbReference type="NCBI Taxonomy" id="311458"/>
    <lineage>
        <taxon>Archaea</taxon>
        <taxon>Nitrososphaerota</taxon>
        <taxon>Candidatus Caldarchaeales</taxon>
        <taxon>Candidatus Caldarchaeaceae</taxon>
        <taxon>Candidatus Caldarchaeum</taxon>
    </lineage>
</organism>
<dbReference type="InterPro" id="IPR004165">
    <property type="entry name" value="CoA_trans_fam_I"/>
</dbReference>
<dbReference type="AlphaFoldDB" id="A0A7C5QIY9"/>
<dbReference type="Pfam" id="PF01144">
    <property type="entry name" value="CoA_trans"/>
    <property type="match status" value="1"/>
</dbReference>
<proteinExistence type="predicted"/>
<dbReference type="PANTHER" id="PTHR43293">
    <property type="entry name" value="ACETATE COA-TRANSFERASE YDIF"/>
    <property type="match status" value="1"/>
</dbReference>
<sequence>MYTSRKTIGSIYRPSALENFFLWEVFKLSQDKPHWREVLASFISRQIHDNTVVAVGTALPVPRAGVLLAHFTHAPNTTIVLGPYACNLLPFKNIISFEFFADWRYSAYAEATIGIDEIMGRAGLFDVFFVSGLQVDKFGNVNLFGIRGEKGGYRLKGPGPIGVASLTANSRRFIIYLERHDRRTLVDRCDLVSAMGWCRDGLHRDELGLGGGPEYIITPLAVFSFDTPSREARLRYLMSGVSLEQVVSQTGFVFDYSNVEELQQPTGEELQVLRERVDPEGFLRQG</sequence>
<name>A0A7C5QIY9_CALS0</name>
<comment type="caution">
    <text evidence="1">The sequence shown here is derived from an EMBL/GenBank/DDBJ whole genome shotgun (WGS) entry which is preliminary data.</text>
</comment>
<gene>
    <name evidence="1" type="ORF">ENM11_02615</name>
</gene>
<dbReference type="SMART" id="SM00882">
    <property type="entry name" value="CoA_trans"/>
    <property type="match status" value="1"/>
</dbReference>
<protein>
    <submittedName>
        <fullName evidence="1">Uncharacterized protein</fullName>
    </submittedName>
</protein>
<accession>A0A7C5QIY9</accession>
<dbReference type="Gene3D" id="3.40.1080.10">
    <property type="entry name" value="Glutaconate Coenzyme A-transferase"/>
    <property type="match status" value="1"/>
</dbReference>